<protein>
    <submittedName>
        <fullName evidence="6">DNA mismatch repair protein MutT</fullName>
    </submittedName>
</protein>
<dbReference type="PANTHER" id="PTHR43046:SF2">
    <property type="entry name" value="8-OXO-DGTP DIPHOSPHATASE-RELATED"/>
    <property type="match status" value="1"/>
</dbReference>
<comment type="similarity">
    <text evidence="2 4">Belongs to the Nudix hydrolase family.</text>
</comment>
<proteinExistence type="inferred from homology"/>
<organism evidence="6 7">
    <name type="scientific">Paractinoplanes tereljensis</name>
    <dbReference type="NCBI Taxonomy" id="571912"/>
    <lineage>
        <taxon>Bacteria</taxon>
        <taxon>Bacillati</taxon>
        <taxon>Actinomycetota</taxon>
        <taxon>Actinomycetes</taxon>
        <taxon>Micromonosporales</taxon>
        <taxon>Micromonosporaceae</taxon>
        <taxon>Paractinoplanes</taxon>
    </lineage>
</organism>
<evidence type="ECO:0000313" key="7">
    <source>
        <dbReference type="Proteomes" id="UP000623608"/>
    </source>
</evidence>
<dbReference type="PROSITE" id="PS00893">
    <property type="entry name" value="NUDIX_BOX"/>
    <property type="match status" value="1"/>
</dbReference>
<dbReference type="EMBL" id="BOMY01000028">
    <property type="protein sequence ID" value="GIF21375.1"/>
    <property type="molecule type" value="Genomic_DNA"/>
</dbReference>
<dbReference type="Pfam" id="PF00293">
    <property type="entry name" value="NUDIX"/>
    <property type="match status" value="1"/>
</dbReference>
<evidence type="ECO:0000259" key="5">
    <source>
        <dbReference type="PROSITE" id="PS51462"/>
    </source>
</evidence>
<comment type="caution">
    <text evidence="6">The sequence shown here is derived from an EMBL/GenBank/DDBJ whole genome shotgun (WGS) entry which is preliminary data.</text>
</comment>
<evidence type="ECO:0000313" key="6">
    <source>
        <dbReference type="EMBL" id="GIF21375.1"/>
    </source>
</evidence>
<dbReference type="PROSITE" id="PS51462">
    <property type="entry name" value="NUDIX"/>
    <property type="match status" value="1"/>
</dbReference>
<gene>
    <name evidence="6" type="ORF">Ate02nite_41050</name>
</gene>
<dbReference type="SUPFAM" id="SSF55811">
    <property type="entry name" value="Nudix"/>
    <property type="match status" value="1"/>
</dbReference>
<name>A0A919NNK1_9ACTN</name>
<dbReference type="InterPro" id="IPR020084">
    <property type="entry name" value="NUDIX_hydrolase_CS"/>
</dbReference>
<keyword evidence="3 4" id="KW-0378">Hydrolase</keyword>
<dbReference type="CDD" id="cd04690">
    <property type="entry name" value="NUDIX_Hydrolase"/>
    <property type="match status" value="1"/>
</dbReference>
<dbReference type="GO" id="GO:0016787">
    <property type="term" value="F:hydrolase activity"/>
    <property type="evidence" value="ECO:0007669"/>
    <property type="project" value="UniProtKB-KW"/>
</dbReference>
<evidence type="ECO:0000256" key="3">
    <source>
        <dbReference type="ARBA" id="ARBA00022801"/>
    </source>
</evidence>
<dbReference type="InterPro" id="IPR020476">
    <property type="entry name" value="Nudix_hydrolase"/>
</dbReference>
<evidence type="ECO:0000256" key="2">
    <source>
        <dbReference type="ARBA" id="ARBA00005582"/>
    </source>
</evidence>
<dbReference type="Gene3D" id="3.90.79.10">
    <property type="entry name" value="Nucleoside Triphosphate Pyrophosphohydrolase"/>
    <property type="match status" value="1"/>
</dbReference>
<sequence length="131" mass="14358">MVLATAWVCVRDRRVLVVRPHYTDAFYLPGGKPEAGETYAEAAAREVREEVGLELDPADLTLFTEIVAEAHNRPPGTRVRLICFTGGENHETPVAAAEIGELAWFDSKDLDRCAPAIKVLLGELAEAELID</sequence>
<keyword evidence="7" id="KW-1185">Reference proteome</keyword>
<dbReference type="PANTHER" id="PTHR43046">
    <property type="entry name" value="GDP-MANNOSE MANNOSYL HYDROLASE"/>
    <property type="match status" value="1"/>
</dbReference>
<reference evidence="6" key="1">
    <citation type="submission" date="2021-01" db="EMBL/GenBank/DDBJ databases">
        <title>Whole genome shotgun sequence of Actinoplanes tereljensis NBRC 105297.</title>
        <authorList>
            <person name="Komaki H."/>
            <person name="Tamura T."/>
        </authorList>
    </citation>
    <scope>NUCLEOTIDE SEQUENCE</scope>
    <source>
        <strain evidence="6">NBRC 105297</strain>
    </source>
</reference>
<evidence type="ECO:0000256" key="1">
    <source>
        <dbReference type="ARBA" id="ARBA00001946"/>
    </source>
</evidence>
<dbReference type="InterPro" id="IPR015797">
    <property type="entry name" value="NUDIX_hydrolase-like_dom_sf"/>
</dbReference>
<evidence type="ECO:0000256" key="4">
    <source>
        <dbReference type="RuleBase" id="RU003476"/>
    </source>
</evidence>
<dbReference type="AlphaFoldDB" id="A0A919NNK1"/>
<dbReference type="RefSeq" id="WP_239147548.1">
    <property type="nucleotide sequence ID" value="NZ_BOMY01000028.1"/>
</dbReference>
<feature type="domain" description="Nudix hydrolase" evidence="5">
    <location>
        <begin position="1"/>
        <end position="126"/>
    </location>
</feature>
<dbReference type="Proteomes" id="UP000623608">
    <property type="component" value="Unassembled WGS sequence"/>
</dbReference>
<dbReference type="PRINTS" id="PR00502">
    <property type="entry name" value="NUDIXFAMILY"/>
</dbReference>
<accession>A0A919NNK1</accession>
<dbReference type="InterPro" id="IPR000086">
    <property type="entry name" value="NUDIX_hydrolase_dom"/>
</dbReference>
<comment type="cofactor">
    <cofactor evidence="1">
        <name>Mg(2+)</name>
        <dbReference type="ChEBI" id="CHEBI:18420"/>
    </cofactor>
</comment>